<comment type="caution">
    <text evidence="6">The sequence shown here is derived from an EMBL/GenBank/DDBJ whole genome shotgun (WGS) entry which is preliminary data.</text>
</comment>
<dbReference type="InterPro" id="IPR014757">
    <property type="entry name" value="Tscrpt_reg_IclR_C"/>
</dbReference>
<proteinExistence type="predicted"/>
<dbReference type="PANTHER" id="PTHR30136">
    <property type="entry name" value="HELIX-TURN-HELIX TRANSCRIPTIONAL REGULATOR, ICLR FAMILY"/>
    <property type="match status" value="1"/>
</dbReference>
<evidence type="ECO:0000313" key="7">
    <source>
        <dbReference type="Proteomes" id="UP000715441"/>
    </source>
</evidence>
<dbReference type="EMBL" id="JAAXLS010000012">
    <property type="protein sequence ID" value="NKQ55024.1"/>
    <property type="molecule type" value="Genomic_DNA"/>
</dbReference>
<keyword evidence="1" id="KW-0805">Transcription regulation</keyword>
<evidence type="ECO:0000256" key="3">
    <source>
        <dbReference type="ARBA" id="ARBA00023163"/>
    </source>
</evidence>
<keyword evidence="2" id="KW-0238">DNA-binding</keyword>
<evidence type="ECO:0000256" key="1">
    <source>
        <dbReference type="ARBA" id="ARBA00023015"/>
    </source>
</evidence>
<dbReference type="InterPro" id="IPR029016">
    <property type="entry name" value="GAF-like_dom_sf"/>
</dbReference>
<evidence type="ECO:0000259" key="5">
    <source>
        <dbReference type="PROSITE" id="PS51078"/>
    </source>
</evidence>
<organism evidence="6 7">
    <name type="scientific">Amycolatopsis acididurans</name>
    <dbReference type="NCBI Taxonomy" id="2724524"/>
    <lineage>
        <taxon>Bacteria</taxon>
        <taxon>Bacillati</taxon>
        <taxon>Actinomycetota</taxon>
        <taxon>Actinomycetes</taxon>
        <taxon>Pseudonocardiales</taxon>
        <taxon>Pseudonocardiaceae</taxon>
        <taxon>Amycolatopsis</taxon>
    </lineage>
</organism>
<gene>
    <name evidence="6" type="ORF">HFP15_19260</name>
</gene>
<keyword evidence="7" id="KW-1185">Reference proteome</keyword>
<sequence>MSSVGALERGLRILDLLIEVESDPIRREEGLAIQQVALELDIHKSTASRLMQTLVARGYAIPNYGGKRGFRLGPAVEVSSGLNMNQRRLTELAHPYLVRLVDETGECAHAAVASGATALVIDDVETGQPLRVVAGTGRRVPLHCTSAGKCLLALGLATIPAELPARTARTITNPNILQLHLSEILERGYALDDEENHSGVRCISVPVYYGAGGAPVGCIGIDGPSVRVVEGEIDKLARKVIEVAQELSARLGEDHLLPVG</sequence>
<name>A0ABX1J619_9PSEU</name>
<reference evidence="6 7" key="1">
    <citation type="submission" date="2020-04" db="EMBL/GenBank/DDBJ databases">
        <title>Novel species.</title>
        <authorList>
            <person name="Teo W.F.A."/>
            <person name="Lipun K."/>
            <person name="Srisuk N."/>
            <person name="Duangmal K."/>
        </authorList>
    </citation>
    <scope>NUCLEOTIDE SEQUENCE [LARGE SCALE GENOMIC DNA]</scope>
    <source>
        <strain evidence="6 7">K13G38</strain>
    </source>
</reference>
<dbReference type="SUPFAM" id="SSF46785">
    <property type="entry name" value="Winged helix' DNA-binding domain"/>
    <property type="match status" value="1"/>
</dbReference>
<evidence type="ECO:0000259" key="4">
    <source>
        <dbReference type="PROSITE" id="PS51077"/>
    </source>
</evidence>
<feature type="domain" description="IclR-ED" evidence="5">
    <location>
        <begin position="68"/>
        <end position="253"/>
    </location>
</feature>
<dbReference type="InterPro" id="IPR005471">
    <property type="entry name" value="Tscrpt_reg_IclR_N"/>
</dbReference>
<dbReference type="Pfam" id="PF01614">
    <property type="entry name" value="IclR_C"/>
    <property type="match status" value="1"/>
</dbReference>
<dbReference type="SUPFAM" id="SSF55781">
    <property type="entry name" value="GAF domain-like"/>
    <property type="match status" value="1"/>
</dbReference>
<dbReference type="InterPro" id="IPR036388">
    <property type="entry name" value="WH-like_DNA-bd_sf"/>
</dbReference>
<accession>A0ABX1J619</accession>
<dbReference type="Proteomes" id="UP000715441">
    <property type="component" value="Unassembled WGS sequence"/>
</dbReference>
<dbReference type="InterPro" id="IPR050707">
    <property type="entry name" value="HTH_MetabolicPath_Reg"/>
</dbReference>
<dbReference type="PANTHER" id="PTHR30136:SF24">
    <property type="entry name" value="HTH-TYPE TRANSCRIPTIONAL REPRESSOR ALLR"/>
    <property type="match status" value="1"/>
</dbReference>
<dbReference type="PROSITE" id="PS51077">
    <property type="entry name" value="HTH_ICLR"/>
    <property type="match status" value="1"/>
</dbReference>
<evidence type="ECO:0000256" key="2">
    <source>
        <dbReference type="ARBA" id="ARBA00023125"/>
    </source>
</evidence>
<dbReference type="Gene3D" id="1.10.10.10">
    <property type="entry name" value="Winged helix-like DNA-binding domain superfamily/Winged helix DNA-binding domain"/>
    <property type="match status" value="1"/>
</dbReference>
<evidence type="ECO:0000313" key="6">
    <source>
        <dbReference type="EMBL" id="NKQ55024.1"/>
    </source>
</evidence>
<dbReference type="SMART" id="SM00346">
    <property type="entry name" value="HTH_ICLR"/>
    <property type="match status" value="1"/>
</dbReference>
<dbReference type="InterPro" id="IPR036390">
    <property type="entry name" value="WH_DNA-bd_sf"/>
</dbReference>
<keyword evidence="3" id="KW-0804">Transcription</keyword>
<dbReference type="Pfam" id="PF09339">
    <property type="entry name" value="HTH_IclR"/>
    <property type="match status" value="1"/>
</dbReference>
<protein>
    <submittedName>
        <fullName evidence="6">IclR family transcriptional regulator</fullName>
    </submittedName>
</protein>
<dbReference type="RefSeq" id="WP_168517554.1">
    <property type="nucleotide sequence ID" value="NZ_JAAXLS010000012.1"/>
</dbReference>
<feature type="domain" description="HTH iclR-type" evidence="4">
    <location>
        <begin position="4"/>
        <end position="74"/>
    </location>
</feature>
<dbReference type="PROSITE" id="PS51078">
    <property type="entry name" value="ICLR_ED"/>
    <property type="match status" value="1"/>
</dbReference>
<dbReference type="Gene3D" id="3.30.450.40">
    <property type="match status" value="1"/>
</dbReference>